<evidence type="ECO:0000313" key="2">
    <source>
        <dbReference type="EMBL" id="PNV66335.1"/>
    </source>
</evidence>
<dbReference type="EMBL" id="PPEL01000004">
    <property type="protein sequence ID" value="PNV66335.1"/>
    <property type="molecule type" value="Genomic_DNA"/>
</dbReference>
<comment type="caution">
    <text evidence="2">The sequence shown here is derived from an EMBL/GenBank/DDBJ whole genome shotgun (WGS) entry which is preliminary data.</text>
</comment>
<dbReference type="AlphaFoldDB" id="A0A2K2U7M5"/>
<evidence type="ECO:0000313" key="1">
    <source>
        <dbReference type="EMBL" id="HJH42362.1"/>
    </source>
</evidence>
<dbReference type="RefSeq" id="WP_103262530.1">
    <property type="nucleotide sequence ID" value="NZ_DBEYRC010000105.1"/>
</dbReference>
<evidence type="ECO:0000313" key="3">
    <source>
        <dbReference type="Proteomes" id="UP000236488"/>
    </source>
</evidence>
<accession>A0A2K2U7M5</accession>
<dbReference type="Proteomes" id="UP000236488">
    <property type="component" value="Unassembled WGS sequence"/>
</dbReference>
<dbReference type="EMBL" id="DYZL01000023">
    <property type="protein sequence ID" value="HJH42362.1"/>
    <property type="molecule type" value="Genomic_DNA"/>
</dbReference>
<reference evidence="2 3" key="1">
    <citation type="journal article" date="2018" name="Int. J. Syst. Evol. Microbiol.">
        <title>Rubneribacter badeniensis gen. nov., sp. nov. and Enteroscipio rubneri gen. nov., sp. nov., new members of the Eggerthellaceae isolated from human faeces.</title>
        <authorList>
            <person name="Danylec N."/>
            <person name="Gobl A."/>
            <person name="Stoll D.A."/>
            <person name="Hetzer B."/>
            <person name="Kulling S.E."/>
            <person name="Huch M."/>
        </authorList>
    </citation>
    <scope>NUCLEOTIDE SEQUENCE [LARGE SCALE GENOMIC DNA]</scope>
    <source>
        <strain evidence="2 3">ResAG-85</strain>
    </source>
</reference>
<sequence length="64" mass="7354">MEGTEYEKLMDSIRRAAARIFEFAETEEEVCRLEKAINHEVMYLAAIAQSERVKPPAGWDPLGR</sequence>
<reference evidence="1" key="3">
    <citation type="submission" date="2021-09" db="EMBL/GenBank/DDBJ databases">
        <authorList>
            <person name="Gilroy R."/>
        </authorList>
    </citation>
    <scope>NUCLEOTIDE SEQUENCE</scope>
    <source>
        <strain evidence="1">USAMLcec12-2067</strain>
    </source>
</reference>
<protein>
    <submittedName>
        <fullName evidence="2">Uncharacterized protein</fullName>
    </submittedName>
</protein>
<reference evidence="1" key="2">
    <citation type="journal article" date="2021" name="PeerJ">
        <title>Extensive microbial diversity within the chicken gut microbiome revealed by metagenomics and culture.</title>
        <authorList>
            <person name="Gilroy R."/>
            <person name="Ravi A."/>
            <person name="Getino M."/>
            <person name="Pursley I."/>
            <person name="Horton D.L."/>
            <person name="Alikhan N.F."/>
            <person name="Baker D."/>
            <person name="Gharbi K."/>
            <person name="Hall N."/>
            <person name="Watson M."/>
            <person name="Adriaenssens E.M."/>
            <person name="Foster-Nyarko E."/>
            <person name="Jarju S."/>
            <person name="Secka A."/>
            <person name="Antonio M."/>
            <person name="Oren A."/>
            <person name="Chaudhuri R.R."/>
            <person name="La Ragione R."/>
            <person name="Hildebrand F."/>
            <person name="Pallen M.J."/>
        </authorList>
    </citation>
    <scope>NUCLEOTIDE SEQUENCE</scope>
    <source>
        <strain evidence="1">USAMLcec12-2067</strain>
    </source>
</reference>
<organism evidence="2 3">
    <name type="scientific">Rubneribacter badeniensis</name>
    <dbReference type="NCBI Taxonomy" id="2070688"/>
    <lineage>
        <taxon>Bacteria</taxon>
        <taxon>Bacillati</taxon>
        <taxon>Actinomycetota</taxon>
        <taxon>Coriobacteriia</taxon>
        <taxon>Eggerthellales</taxon>
        <taxon>Eggerthellaceae</taxon>
        <taxon>Rubneribacter</taxon>
    </lineage>
</organism>
<name>A0A2K2U7M5_9ACTN</name>
<dbReference type="Proteomes" id="UP000789325">
    <property type="component" value="Unassembled WGS sequence"/>
</dbReference>
<keyword evidence="3" id="KW-1185">Reference proteome</keyword>
<proteinExistence type="predicted"/>
<gene>
    <name evidence="2" type="ORF">C2L80_01950</name>
    <name evidence="1" type="ORF">K8V16_01030</name>
</gene>